<protein>
    <submittedName>
        <fullName evidence="1">Uncharacterized protein</fullName>
    </submittedName>
</protein>
<organism evidence="1 2">
    <name type="scientific">Vibrio cholerae</name>
    <dbReference type="NCBI Taxonomy" id="666"/>
    <lineage>
        <taxon>Bacteria</taxon>
        <taxon>Pseudomonadati</taxon>
        <taxon>Pseudomonadota</taxon>
        <taxon>Gammaproteobacteria</taxon>
        <taxon>Vibrionales</taxon>
        <taxon>Vibrionaceae</taxon>
        <taxon>Vibrio</taxon>
    </lineage>
</organism>
<reference evidence="1 2" key="1">
    <citation type="submission" date="2015-07" db="EMBL/GenBank/DDBJ databases">
        <authorList>
            <consortium name="Pathogen Informatics"/>
        </authorList>
    </citation>
    <scope>NUCLEOTIDE SEQUENCE [LARGE SCALE GENOMIC DNA]</scope>
    <source>
        <strain evidence="1 2">A51</strain>
    </source>
</reference>
<sequence length="133" mass="15179">MLAEFLVLRRAFLSFTNFEHDVVRIDIQHLNGCANNIGQTTLRFLFRNILWRCIFLDHEMILVDINSHIVFGKIRIIEAEAIEPLTLSPFANLVEVFLQTVGKIGGNEDFLSTFIADAVLLSHGYGVIFLVTW</sequence>
<dbReference type="AlphaFoldDB" id="A0A655R253"/>
<evidence type="ECO:0000313" key="2">
    <source>
        <dbReference type="Proteomes" id="UP000044806"/>
    </source>
</evidence>
<proteinExistence type="predicted"/>
<accession>A0A655R253</accession>
<dbReference type="Proteomes" id="UP000044806">
    <property type="component" value="Unassembled WGS sequence"/>
</dbReference>
<evidence type="ECO:0000313" key="1">
    <source>
        <dbReference type="EMBL" id="CSA70744.1"/>
    </source>
</evidence>
<name>A0A655R253_VIBCL</name>
<dbReference type="EMBL" id="CWOW01000010">
    <property type="protein sequence ID" value="CSA70744.1"/>
    <property type="molecule type" value="Genomic_DNA"/>
</dbReference>
<gene>
    <name evidence="1" type="ORF">ERS013165_02247</name>
</gene>